<keyword evidence="2" id="KW-1185">Reference proteome</keyword>
<dbReference type="Proteomes" id="UP000237968">
    <property type="component" value="Unassembled WGS sequence"/>
</dbReference>
<evidence type="ECO:0000313" key="2">
    <source>
        <dbReference type="Proteomes" id="UP000237968"/>
    </source>
</evidence>
<dbReference type="EMBL" id="PVNK01000055">
    <property type="protein sequence ID" value="PRQ04197.1"/>
    <property type="molecule type" value="Genomic_DNA"/>
</dbReference>
<proteinExistence type="predicted"/>
<name>A0A2S9YGG3_9BACT</name>
<protein>
    <submittedName>
        <fullName evidence="1">Uncharacterized protein</fullName>
    </submittedName>
</protein>
<accession>A0A2S9YGG3</accession>
<evidence type="ECO:0000313" key="1">
    <source>
        <dbReference type="EMBL" id="PRQ04197.1"/>
    </source>
</evidence>
<organism evidence="1 2">
    <name type="scientific">Enhygromyxa salina</name>
    <dbReference type="NCBI Taxonomy" id="215803"/>
    <lineage>
        <taxon>Bacteria</taxon>
        <taxon>Pseudomonadati</taxon>
        <taxon>Myxococcota</taxon>
        <taxon>Polyangia</taxon>
        <taxon>Nannocystales</taxon>
        <taxon>Nannocystaceae</taxon>
        <taxon>Enhygromyxa</taxon>
    </lineage>
</organism>
<reference evidence="1 2" key="1">
    <citation type="submission" date="2018-03" db="EMBL/GenBank/DDBJ databases">
        <title>Draft Genome Sequences of the Obligatory Marine Myxobacteria Enhygromyxa salina SWB005.</title>
        <authorList>
            <person name="Poehlein A."/>
            <person name="Moghaddam J.A."/>
            <person name="Harms H."/>
            <person name="Alanjari M."/>
            <person name="Koenig G.M."/>
            <person name="Daniel R."/>
            <person name="Schaeberle T.F."/>
        </authorList>
    </citation>
    <scope>NUCLEOTIDE SEQUENCE [LARGE SCALE GENOMIC DNA]</scope>
    <source>
        <strain evidence="1 2">SWB005</strain>
    </source>
</reference>
<gene>
    <name evidence="1" type="ORF">ENSA5_09810</name>
</gene>
<dbReference type="AlphaFoldDB" id="A0A2S9YGG3"/>
<comment type="caution">
    <text evidence="1">The sequence shown here is derived from an EMBL/GenBank/DDBJ whole genome shotgun (WGS) entry which is preliminary data.</text>
</comment>
<sequence>MSRLKKKIKKPIWLNWSGRGYFTVPHEPLIPFPREFRAQPTRAWVSAFQHARNGNFRYVDLVPNLLGVESDFVPYQTCSDLLGDAVVLPQKFGHLVLCGLTRG</sequence>